<feature type="chain" id="PRO_5004903892" description="Gliding motility-associated C-terminal domain protein" evidence="1">
    <location>
        <begin position="22"/>
        <end position="419"/>
    </location>
</feature>
<dbReference type="AlphaFoldDB" id="W7Y194"/>
<dbReference type="InterPro" id="IPR035986">
    <property type="entry name" value="PKD_dom_sf"/>
</dbReference>
<accession>W7Y194</accession>
<keyword evidence="3" id="KW-1185">Reference proteome</keyword>
<dbReference type="NCBIfam" id="TIGR04131">
    <property type="entry name" value="Bac_Flav_CTERM"/>
    <property type="match status" value="1"/>
</dbReference>
<comment type="caution">
    <text evidence="2">The sequence shown here is derived from an EMBL/GenBank/DDBJ whole genome shotgun (WGS) entry which is preliminary data.</text>
</comment>
<dbReference type="Proteomes" id="UP000019402">
    <property type="component" value="Unassembled WGS sequence"/>
</dbReference>
<dbReference type="SUPFAM" id="SSF49299">
    <property type="entry name" value="PKD domain"/>
    <property type="match status" value="1"/>
</dbReference>
<evidence type="ECO:0000313" key="2">
    <source>
        <dbReference type="EMBL" id="GAF04685.1"/>
    </source>
</evidence>
<dbReference type="RefSeq" id="WP_027473090.1">
    <property type="nucleotide sequence ID" value="NZ_BAMD01000053.1"/>
</dbReference>
<sequence length="419" mass="46413">MNKFYKYLILSLFFTTLPITAQIISNGHGFSQQAEYSSSDLLFFYTNISTASLSATPPSGGSNITYTWEAYESNSWNEISTSNNPDFLNITDGGAYRLTVKDNGSPLGQYVCWTFQPEILEITIDTVYSNCNHLQLNAETSTKALLYSNPSSGETYSVNYPIDYTWTSDPASDPAETSGQKPLMDAPAEVTTYTVVASAFNGTHTLEAAYDFTDPIAVIADFSYNVMDRENENELPGNDKYTNLTGDFTGSAQVVVLINDSSKGFNKSYTVDFELLQDDGEEKPSEDGLIEIIFDKVGTYAMTVTVKNDISGCSDFVTLGDIKIEEIELQAPNVFTPDGDGINDEFRAVYRSVKDFKMVIFNRWGRKVFQTTNPGEGWDGKIAGKDAAEGVYFYVITATGYNKGEHRELEDALHLFRGN</sequence>
<reference evidence="2 3" key="1">
    <citation type="journal article" date="2014" name="Genome Announc.">
        <title>Draft Genome Sequence of Cytophaga fermentans JCM 21142T, a Facultative Anaerobe Isolated from Marine Mud.</title>
        <authorList>
            <person name="Starns D."/>
            <person name="Oshima K."/>
            <person name="Suda W."/>
            <person name="Iino T."/>
            <person name="Yuki M."/>
            <person name="Inoue J."/>
            <person name="Kitamura K."/>
            <person name="Iida T."/>
            <person name="Darby A."/>
            <person name="Hattori M."/>
            <person name="Ohkuma M."/>
        </authorList>
    </citation>
    <scope>NUCLEOTIDE SEQUENCE [LARGE SCALE GENOMIC DNA]</scope>
    <source>
        <strain evidence="2 3">JCM 21142</strain>
    </source>
</reference>
<name>W7Y194_9BACT</name>
<dbReference type="EMBL" id="BAMD01000053">
    <property type="protein sequence ID" value="GAF04685.1"/>
    <property type="molecule type" value="Genomic_DNA"/>
</dbReference>
<protein>
    <recommendedName>
        <fullName evidence="4">Gliding motility-associated C-terminal domain protein</fullName>
    </recommendedName>
</protein>
<gene>
    <name evidence="2" type="ORF">JCM21142_93400</name>
</gene>
<evidence type="ECO:0000256" key="1">
    <source>
        <dbReference type="SAM" id="SignalP"/>
    </source>
</evidence>
<dbReference type="eggNOG" id="COG3291">
    <property type="taxonomic scope" value="Bacteria"/>
</dbReference>
<feature type="signal peptide" evidence="1">
    <location>
        <begin position="1"/>
        <end position="21"/>
    </location>
</feature>
<evidence type="ECO:0000313" key="3">
    <source>
        <dbReference type="Proteomes" id="UP000019402"/>
    </source>
</evidence>
<evidence type="ECO:0008006" key="4">
    <source>
        <dbReference type="Google" id="ProtNLM"/>
    </source>
</evidence>
<keyword evidence="1" id="KW-0732">Signal</keyword>
<dbReference type="Pfam" id="PF13585">
    <property type="entry name" value="CHU_C"/>
    <property type="match status" value="1"/>
</dbReference>
<proteinExistence type="predicted"/>
<dbReference type="CDD" id="cd00146">
    <property type="entry name" value="PKD"/>
    <property type="match status" value="1"/>
</dbReference>
<dbReference type="InterPro" id="IPR026341">
    <property type="entry name" value="T9SS_type_B"/>
</dbReference>
<organism evidence="2 3">
    <name type="scientific">Saccharicrinis fermentans DSM 9555 = JCM 21142</name>
    <dbReference type="NCBI Taxonomy" id="869213"/>
    <lineage>
        <taxon>Bacteria</taxon>
        <taxon>Pseudomonadati</taxon>
        <taxon>Bacteroidota</taxon>
        <taxon>Bacteroidia</taxon>
        <taxon>Marinilabiliales</taxon>
        <taxon>Marinilabiliaceae</taxon>
        <taxon>Saccharicrinis</taxon>
    </lineage>
</organism>
<dbReference type="STRING" id="869213.GCA_000517085_03719"/>